<dbReference type="Gene3D" id="3.40.50.150">
    <property type="entry name" value="Vaccinia Virus protein VP39"/>
    <property type="match status" value="1"/>
</dbReference>
<dbReference type="EMBL" id="BAAANC010000001">
    <property type="protein sequence ID" value="GAA1518102.1"/>
    <property type="molecule type" value="Genomic_DNA"/>
</dbReference>
<dbReference type="PRINTS" id="PR00507">
    <property type="entry name" value="N12N6MTFRASE"/>
</dbReference>
<dbReference type="InterPro" id="IPR002052">
    <property type="entry name" value="DNA_methylase_N6_adenine_CS"/>
</dbReference>
<evidence type="ECO:0000313" key="2">
    <source>
        <dbReference type="EMBL" id="GAA1518102.1"/>
    </source>
</evidence>
<protein>
    <recommendedName>
        <fullName evidence="1">Ribosomal RNA large subunit methyltransferase K/L-like methyltransferase domain-containing protein</fullName>
    </recommendedName>
</protein>
<dbReference type="PANTHER" id="PTHR14911:SF13">
    <property type="entry name" value="TRNA (GUANINE(6)-N2)-METHYLTRANSFERASE THUMP3"/>
    <property type="match status" value="1"/>
</dbReference>
<proteinExistence type="predicted"/>
<dbReference type="InterPro" id="IPR000241">
    <property type="entry name" value="RlmKL-like_Mtase"/>
</dbReference>
<evidence type="ECO:0000313" key="3">
    <source>
        <dbReference type="Proteomes" id="UP001500363"/>
    </source>
</evidence>
<sequence>MPFTRVLVRTVTGLEHLAAAELTTAGHRVINLSKRQLVVEAAESIVSKPPKLADDLFLIGATVDDPGHTKSALKTLTGHLRKHLKIPMPHQTPFAVSASYAGKRTYNRYDVEDLVGAVISERSGARYHSRRTSTPPERRTDWRVVLDGESVHVGVRPFPAPLHRRPWRQHTVPGSLHPPVAAAMAHLAGIEPSHVVLDPFCGAGTILIEAQQLEPNAEYVGIDRAEASLRAAERNAAGIKWQLGDAKRPQIAADRILTNPPWNVRLTIGDLTPYLNAWQHADTVVAVVNQHQVATLTEHPAWNTCSAHQLSLAGLFPSLVVLRR</sequence>
<organism evidence="2 3">
    <name type="scientific">Kribbella lupini</name>
    <dbReference type="NCBI Taxonomy" id="291602"/>
    <lineage>
        <taxon>Bacteria</taxon>
        <taxon>Bacillati</taxon>
        <taxon>Actinomycetota</taxon>
        <taxon>Actinomycetes</taxon>
        <taxon>Propionibacteriales</taxon>
        <taxon>Kribbellaceae</taxon>
        <taxon>Kribbella</taxon>
    </lineage>
</organism>
<keyword evidence="3" id="KW-1185">Reference proteome</keyword>
<comment type="caution">
    <text evidence="2">The sequence shown here is derived from an EMBL/GenBank/DDBJ whole genome shotgun (WGS) entry which is preliminary data.</text>
</comment>
<dbReference type="RefSeq" id="WP_344171728.1">
    <property type="nucleotide sequence ID" value="NZ_BAAANC010000001.1"/>
</dbReference>
<gene>
    <name evidence="2" type="ORF">GCM10009741_17160</name>
</gene>
<dbReference type="Pfam" id="PF01170">
    <property type="entry name" value="UPF0020"/>
    <property type="match status" value="1"/>
</dbReference>
<dbReference type="Proteomes" id="UP001500363">
    <property type="component" value="Unassembled WGS sequence"/>
</dbReference>
<evidence type="ECO:0000259" key="1">
    <source>
        <dbReference type="Pfam" id="PF01170"/>
    </source>
</evidence>
<accession>A0ABN2AGZ7</accession>
<dbReference type="InterPro" id="IPR029063">
    <property type="entry name" value="SAM-dependent_MTases_sf"/>
</dbReference>
<dbReference type="CDD" id="cd02440">
    <property type="entry name" value="AdoMet_MTases"/>
    <property type="match status" value="1"/>
</dbReference>
<name>A0ABN2AGZ7_9ACTN</name>
<dbReference type="SUPFAM" id="SSF53335">
    <property type="entry name" value="S-adenosyl-L-methionine-dependent methyltransferases"/>
    <property type="match status" value="1"/>
</dbReference>
<dbReference type="PANTHER" id="PTHR14911">
    <property type="entry name" value="THUMP DOMAIN-CONTAINING"/>
    <property type="match status" value="1"/>
</dbReference>
<reference evidence="2 3" key="1">
    <citation type="journal article" date="2019" name="Int. J. Syst. Evol. Microbiol.">
        <title>The Global Catalogue of Microorganisms (GCM) 10K type strain sequencing project: providing services to taxonomists for standard genome sequencing and annotation.</title>
        <authorList>
            <consortium name="The Broad Institute Genomics Platform"/>
            <consortium name="The Broad Institute Genome Sequencing Center for Infectious Disease"/>
            <person name="Wu L."/>
            <person name="Ma J."/>
        </authorList>
    </citation>
    <scope>NUCLEOTIDE SEQUENCE [LARGE SCALE GENOMIC DNA]</scope>
    <source>
        <strain evidence="2 3">JCM 14303</strain>
    </source>
</reference>
<feature type="domain" description="Ribosomal RNA large subunit methyltransferase K/L-like methyltransferase" evidence="1">
    <location>
        <begin position="165"/>
        <end position="267"/>
    </location>
</feature>
<dbReference type="PROSITE" id="PS00092">
    <property type="entry name" value="N6_MTASE"/>
    <property type="match status" value="1"/>
</dbReference>